<evidence type="ECO:0000259" key="2">
    <source>
        <dbReference type="Pfam" id="PF13581"/>
    </source>
</evidence>
<organism evidence="3 4">
    <name type="scientific">Actinoallomurus spadix</name>
    <dbReference type="NCBI Taxonomy" id="79912"/>
    <lineage>
        <taxon>Bacteria</taxon>
        <taxon>Bacillati</taxon>
        <taxon>Actinomycetota</taxon>
        <taxon>Actinomycetes</taxon>
        <taxon>Streptosporangiales</taxon>
        <taxon>Thermomonosporaceae</taxon>
        <taxon>Actinoallomurus</taxon>
    </lineage>
</organism>
<comment type="caution">
    <text evidence="3">The sequence shown here is derived from an EMBL/GenBank/DDBJ whole genome shotgun (WGS) entry which is preliminary data.</text>
</comment>
<dbReference type="InterPro" id="IPR036890">
    <property type="entry name" value="HATPase_C_sf"/>
</dbReference>
<proteinExistence type="predicted"/>
<dbReference type="SUPFAM" id="SSF55874">
    <property type="entry name" value="ATPase domain of HSP90 chaperone/DNA topoisomerase II/histidine kinase"/>
    <property type="match status" value="1"/>
</dbReference>
<dbReference type="InterPro" id="IPR050267">
    <property type="entry name" value="Anti-sigma-factor_SerPK"/>
</dbReference>
<evidence type="ECO:0000256" key="1">
    <source>
        <dbReference type="ARBA" id="ARBA00022527"/>
    </source>
</evidence>
<keyword evidence="1" id="KW-0418">Kinase</keyword>
<dbReference type="Gene3D" id="3.30.565.10">
    <property type="entry name" value="Histidine kinase-like ATPase, C-terminal domain"/>
    <property type="match status" value="1"/>
</dbReference>
<keyword evidence="1" id="KW-0808">Transferase</keyword>
<feature type="domain" description="Histidine kinase/HSP90-like ATPase" evidence="2">
    <location>
        <begin position="10"/>
        <end position="123"/>
    </location>
</feature>
<dbReference type="Pfam" id="PF13581">
    <property type="entry name" value="HATPase_c_2"/>
    <property type="match status" value="1"/>
</dbReference>
<dbReference type="PANTHER" id="PTHR35526">
    <property type="entry name" value="ANTI-SIGMA-F FACTOR RSBW-RELATED"/>
    <property type="match status" value="1"/>
</dbReference>
<name>A0ABN0VUQ7_9ACTN</name>
<accession>A0ABN0VUQ7</accession>
<keyword evidence="4" id="KW-1185">Reference proteome</keyword>
<dbReference type="PANTHER" id="PTHR35526:SF3">
    <property type="entry name" value="ANTI-SIGMA-F FACTOR RSBW"/>
    <property type="match status" value="1"/>
</dbReference>
<dbReference type="InterPro" id="IPR003594">
    <property type="entry name" value="HATPase_dom"/>
</dbReference>
<dbReference type="EMBL" id="BAAABM010000007">
    <property type="protein sequence ID" value="GAA0317577.1"/>
    <property type="molecule type" value="Genomic_DNA"/>
</dbReference>
<evidence type="ECO:0000313" key="4">
    <source>
        <dbReference type="Proteomes" id="UP001501822"/>
    </source>
</evidence>
<dbReference type="Proteomes" id="UP001501822">
    <property type="component" value="Unassembled WGS sequence"/>
</dbReference>
<sequence>MRRALGCTDFPSAPESAAKARRWLARVLGHDHPAFDDTELLTSELITNPVKYADSTSVSVTVSLVCEGRIRVEVADGGHPVNRPCLATGSPHYAEGGRGLYIVRMLAAASGVDGDAKGRTVWFEVAF</sequence>
<reference evidence="3 4" key="1">
    <citation type="journal article" date="2019" name="Int. J. Syst. Evol. Microbiol.">
        <title>The Global Catalogue of Microorganisms (GCM) 10K type strain sequencing project: providing services to taxonomists for standard genome sequencing and annotation.</title>
        <authorList>
            <consortium name="The Broad Institute Genomics Platform"/>
            <consortium name="The Broad Institute Genome Sequencing Center for Infectious Disease"/>
            <person name="Wu L."/>
            <person name="Ma J."/>
        </authorList>
    </citation>
    <scope>NUCLEOTIDE SEQUENCE [LARGE SCALE GENOMIC DNA]</scope>
    <source>
        <strain evidence="3 4">JCM 3146</strain>
    </source>
</reference>
<evidence type="ECO:0000313" key="3">
    <source>
        <dbReference type="EMBL" id="GAA0317577.1"/>
    </source>
</evidence>
<gene>
    <name evidence="3" type="ORF">GCM10010151_04290</name>
</gene>
<protein>
    <recommendedName>
        <fullName evidence="2">Histidine kinase/HSP90-like ATPase domain-containing protein</fullName>
    </recommendedName>
</protein>
<dbReference type="CDD" id="cd16936">
    <property type="entry name" value="HATPase_RsbW-like"/>
    <property type="match status" value="1"/>
</dbReference>
<keyword evidence="1" id="KW-0723">Serine/threonine-protein kinase</keyword>
<dbReference type="RefSeq" id="WP_252799994.1">
    <property type="nucleotide sequence ID" value="NZ_BAAABM010000007.1"/>
</dbReference>